<reference evidence="1" key="1">
    <citation type="submission" date="2023-10" db="EMBL/GenBank/DDBJ databases">
        <title>Amphibacter perezi, gen. nov., sp. nov. a novel taxa of the family Comamonadaceae, class Betaproteobacteria isolated from the skin microbiota of Pelophylax perezi from different populations.</title>
        <authorList>
            <person name="Costa S."/>
            <person name="Proenca D.N."/>
            <person name="Lopes I."/>
            <person name="Morais P.V."/>
        </authorList>
    </citation>
    <scope>NUCLEOTIDE SEQUENCE</scope>
    <source>
        <strain evidence="1">SL12-8</strain>
    </source>
</reference>
<organism evidence="1 2">
    <name type="scientific">Amphibiibacter pelophylacis</name>
    <dbReference type="NCBI Taxonomy" id="1799477"/>
    <lineage>
        <taxon>Bacteria</taxon>
        <taxon>Pseudomonadati</taxon>
        <taxon>Pseudomonadota</taxon>
        <taxon>Betaproteobacteria</taxon>
        <taxon>Burkholderiales</taxon>
        <taxon>Sphaerotilaceae</taxon>
        <taxon>Amphibiibacter</taxon>
    </lineage>
</organism>
<gene>
    <name evidence="1" type="ORF">RV045_04295</name>
</gene>
<dbReference type="Proteomes" id="UP001364695">
    <property type="component" value="Unassembled WGS sequence"/>
</dbReference>
<proteinExistence type="predicted"/>
<sequence>MTADAAPHPPVLIAEVRNRIGHLVLNRPQALNALDLELLTALDTQLRAWQADDGVRAVVLRGAGGKAFCAGGDIRALYHAVRARQASPTEPDPMAFFHIEYPLDQLLHQYGKPYLAWLDGIVMGGGMGLAQGASLRVVTERSRLAMPETAIGYFPDVGGSFFLSRMPGALGEYLGLCGVPLLAADAVALGWADVALPSSLLDELLAALDTLAWPPQREGDPRQRQRDQATLARLLGSLAEATQQTGQSWPEAVVLSHRPWINAHFSQESVPAIQASLQAAAADHSDEAQAAWARDTLALFERHSPLAMAVTLEQIRRGRNLTLEQCFALETHLDAQWLERGDLLEGVRALLIDKDKTPHWQPDSHSAVSAGQVQSFFPHPETASKE</sequence>
<evidence type="ECO:0000313" key="2">
    <source>
        <dbReference type="Proteomes" id="UP001364695"/>
    </source>
</evidence>
<evidence type="ECO:0000313" key="1">
    <source>
        <dbReference type="EMBL" id="MEJ7137652.1"/>
    </source>
</evidence>
<protein>
    <submittedName>
        <fullName evidence="1">Enoyl-CoA hydratase/isomerase family protein</fullName>
        <ecNumber evidence="1">3.1.2.-</ecNumber>
    </submittedName>
</protein>
<name>A0ACC6P0M5_9BURK</name>
<accession>A0ACC6P0M5</accession>
<dbReference type="EMBL" id="JAWDIE010000005">
    <property type="protein sequence ID" value="MEJ7137652.1"/>
    <property type="molecule type" value="Genomic_DNA"/>
</dbReference>
<comment type="caution">
    <text evidence="1">The sequence shown here is derived from an EMBL/GenBank/DDBJ whole genome shotgun (WGS) entry which is preliminary data.</text>
</comment>
<dbReference type="EC" id="3.1.2.-" evidence="1"/>
<keyword evidence="1" id="KW-0378">Hydrolase</keyword>
<keyword evidence="2" id="KW-1185">Reference proteome</keyword>